<dbReference type="Proteomes" id="UP000199409">
    <property type="component" value="Unassembled WGS sequence"/>
</dbReference>
<evidence type="ECO:0008006" key="3">
    <source>
        <dbReference type="Google" id="ProtNLM"/>
    </source>
</evidence>
<dbReference type="AlphaFoldDB" id="A0A1H3VPY3"/>
<evidence type="ECO:0000313" key="1">
    <source>
        <dbReference type="EMBL" id="SDZ76168.1"/>
    </source>
</evidence>
<protein>
    <recommendedName>
        <fullName evidence="3">Hook-length control protein FliK</fullName>
    </recommendedName>
</protein>
<dbReference type="InterPro" id="IPR038610">
    <property type="entry name" value="FliK-like_C_sf"/>
</dbReference>
<accession>A0A1H3VPY3</accession>
<reference evidence="1 2" key="1">
    <citation type="submission" date="2016-10" db="EMBL/GenBank/DDBJ databases">
        <authorList>
            <person name="de Groot N.N."/>
        </authorList>
    </citation>
    <scope>NUCLEOTIDE SEQUENCE [LARGE SCALE GENOMIC DNA]</scope>
    <source>
        <strain evidence="1 2">DSM 7343</strain>
    </source>
</reference>
<name>A0A1H3VPY3_9BACT</name>
<dbReference type="STRING" id="37625.SAMN05660420_00172"/>
<dbReference type="Gene3D" id="3.30.750.140">
    <property type="match status" value="1"/>
</dbReference>
<gene>
    <name evidence="1" type="ORF">SAMN05660420_00172</name>
</gene>
<dbReference type="EMBL" id="FNQN01000001">
    <property type="protein sequence ID" value="SDZ76168.1"/>
    <property type="molecule type" value="Genomic_DNA"/>
</dbReference>
<dbReference type="OrthoDB" id="5401450at2"/>
<sequence length="577" mass="63691">MTTVNSKIPANLFVVSPAVSSGPVASEAPGLNLGQMLQGVVVRRELDRVVLEVDRQLYLARGEKELQVGQKVNLQVLQTQPHLEFQVLADSVSSRLNQSLPLLTRPFDWNQLVAQLQQLPQQEMESVASKQVYHQLQQLLPLVPAGSAQIEAQIDMIVAQLKQLLSAEVGQSSGVSSPAPPSQQIVFQGDGQRISAGLSPVFMGVIKALQGQLSLLPQRDDGAQLKNWYATTRKLLAPLHQVPQLLAPQRQLLVSVLRQLQQHPQVSPQLSGEVEQILVQIERQVATETSVVAGELKQPVISGSEAVRAIPSPQESANVATLSTAIKQLLSQVQQAQDQRQGVSPELLGRLEGLHSRLQPLSQTFPGFDMMIGQLEQLIAQRPSAPQGGQLGVLSQLFGVHLEAELLRGKDRDALHSLKLSLLKLQQDFGGDVKEPLHRIELFQLCKAKLAEEQVTFLPLPFNELEEGYLLAEKQSREDCQDEDGEPPLQMSLSLRLSALGNVRIDMLYEKQRLHLRLAGEDQEKMSYLRSCADELKESLEAVELQGVSFGANAELPARQLQQRLLPESFNMLDERL</sequence>
<evidence type="ECO:0000313" key="2">
    <source>
        <dbReference type="Proteomes" id="UP000199409"/>
    </source>
</evidence>
<proteinExistence type="predicted"/>
<organism evidence="1 2">
    <name type="scientific">Desulfuromusa kysingii</name>
    <dbReference type="NCBI Taxonomy" id="37625"/>
    <lineage>
        <taxon>Bacteria</taxon>
        <taxon>Pseudomonadati</taxon>
        <taxon>Thermodesulfobacteriota</taxon>
        <taxon>Desulfuromonadia</taxon>
        <taxon>Desulfuromonadales</taxon>
        <taxon>Geopsychrobacteraceae</taxon>
        <taxon>Desulfuromusa</taxon>
    </lineage>
</organism>
<dbReference type="RefSeq" id="WP_092344045.1">
    <property type="nucleotide sequence ID" value="NZ_FNQN01000001.1"/>
</dbReference>
<keyword evidence="2" id="KW-1185">Reference proteome</keyword>